<organism evidence="3 4">
    <name type="scientific">Coffea arabica</name>
    <name type="common">Arabian coffee</name>
    <dbReference type="NCBI Taxonomy" id="13443"/>
    <lineage>
        <taxon>Eukaryota</taxon>
        <taxon>Viridiplantae</taxon>
        <taxon>Streptophyta</taxon>
        <taxon>Embryophyta</taxon>
        <taxon>Tracheophyta</taxon>
        <taxon>Spermatophyta</taxon>
        <taxon>Magnoliopsida</taxon>
        <taxon>eudicotyledons</taxon>
        <taxon>Gunneridae</taxon>
        <taxon>Pentapetalae</taxon>
        <taxon>asterids</taxon>
        <taxon>lamiids</taxon>
        <taxon>Gentianales</taxon>
        <taxon>Rubiaceae</taxon>
        <taxon>Ixoroideae</taxon>
        <taxon>Gardenieae complex</taxon>
        <taxon>Bertiereae - Coffeeae clade</taxon>
        <taxon>Coffeeae</taxon>
        <taxon>Coffea</taxon>
    </lineage>
</organism>
<reference evidence="3" key="1">
    <citation type="journal article" date="2025" name="Foods">
        <title>Unveiling the Microbial Signatures of Arabica Coffee Cherries: Insights into Ripeness Specific Diversity, Functional Traits, and Implications for Quality and Safety.</title>
        <authorList>
            <consortium name="RefSeq"/>
            <person name="Tenea G.N."/>
            <person name="Cifuentes V."/>
            <person name="Reyes P."/>
            <person name="Cevallos-Vallejos M."/>
        </authorList>
    </citation>
    <scope>NUCLEOTIDE SEQUENCE [LARGE SCALE GENOMIC DNA]</scope>
</reference>
<proteinExistence type="predicted"/>
<gene>
    <name evidence="4 5 6" type="primary">LOC113742833</name>
</gene>
<name>A0A6P6XFR1_COFAR</name>
<dbReference type="Proteomes" id="UP001652660">
    <property type="component" value="Chromosome 4e"/>
</dbReference>
<evidence type="ECO:0000313" key="3">
    <source>
        <dbReference type="Proteomes" id="UP001652660"/>
    </source>
</evidence>
<dbReference type="Pfam" id="PF13889">
    <property type="entry name" value="Chromosome_seg"/>
    <property type="match status" value="1"/>
</dbReference>
<dbReference type="PANTHER" id="PTHR13199">
    <property type="entry name" value="GH03947P"/>
    <property type="match status" value="1"/>
</dbReference>
<dbReference type="Pfam" id="PF13915">
    <property type="entry name" value="DUF4210"/>
    <property type="match status" value="1"/>
</dbReference>
<dbReference type="RefSeq" id="XP_027126633.1">
    <property type="nucleotide sequence ID" value="XM_027270832.1"/>
</dbReference>
<dbReference type="RefSeq" id="XP_071903581.1">
    <property type="nucleotide sequence ID" value="XM_072047480.1"/>
</dbReference>
<feature type="region of interest" description="Disordered" evidence="1">
    <location>
        <begin position="541"/>
        <end position="565"/>
    </location>
</feature>
<dbReference type="SMART" id="SM01177">
    <property type="entry name" value="DUF4210"/>
    <property type="match status" value="1"/>
</dbReference>
<evidence type="ECO:0000259" key="2">
    <source>
        <dbReference type="SMART" id="SM01177"/>
    </source>
</evidence>
<accession>A0A6P6XFR1</accession>
<sequence>MGLPQVSSSKIAEEVTVSLRTLAQTPPRLTGASYDTNELHIGRPSNHMLGDLSCTLSREVSNNADVGSAHKDGMANTHRLRVGTVETRFLPFNGGRIAQTPASRIVGFDSTGPNTTHPNVGVFEGHKSAVPFSTSVIGTTEATGSLVRKQLFSPLNGLLLPDEFNDRCIDPGRDINRMDSLLYGENYGINLQEHKISNVSNSNHGHTLFSSKSKFLEFIHTHNQHSGTNSSIITDGPLFEDAKGHPEIFYSSSPGVSSYGKLPKLKSQNGAIDIVQEKVVSPSLSLSPLGPKSSRRMRTLEEYEEMLELDENCLTLKDIRQSLEGTICAIPSSQTEKDSKMACETFEDIDVFQMNLEQFTPESITATRGNLGCDSAFTNQCAKLGRNLSGLSVKRSLVGSFEESLLSGRLASGIPSQKFDGFLAVLNITGGSFSPHPQKLPFSATSVDGDNYLLYYSSIDLGGQSSPNKYKAPTMKRSFSSNGSPTERSRLRVPMKGRIQLVLSNPERTPIHTFVCNYDLSDMPAGTKTFLRQKATLALDRRRSDLKKEGKSPTTAKSGDSLQHETVLSGSDGVHLVERSDIKEHRGSIELENVPTVPSSVTESKYANGTSKVNDSTACPGVLRYALHVRFLCPHPKKYSRTFQRCKSDTAALPVRNRMDIEGERRFYLYNDLRVVFPQRHSDSDEGKLHVEYHYPSDPKYFDLDN</sequence>
<evidence type="ECO:0000313" key="5">
    <source>
        <dbReference type="RefSeq" id="XP_071903581.1"/>
    </source>
</evidence>
<dbReference type="InterPro" id="IPR033473">
    <property type="entry name" value="Atos-like_C"/>
</dbReference>
<protein>
    <submittedName>
        <fullName evidence="4">Uncharacterized protein LOC113742833 isoform X1</fullName>
    </submittedName>
    <submittedName>
        <fullName evidence="5 6">Uncharacterized protein isoform X1</fullName>
    </submittedName>
</protein>
<dbReference type="RefSeq" id="XP_071903582.1">
    <property type="nucleotide sequence ID" value="XM_072047481.1"/>
</dbReference>
<feature type="domain" description="Atos-like conserved" evidence="2">
    <location>
        <begin position="397"/>
        <end position="456"/>
    </location>
</feature>
<dbReference type="InterPro" id="IPR051506">
    <property type="entry name" value="ATOS_Transcription_Regulators"/>
</dbReference>
<evidence type="ECO:0000256" key="1">
    <source>
        <dbReference type="SAM" id="MobiDB-lite"/>
    </source>
</evidence>
<dbReference type="OrthoDB" id="8625101at2759"/>
<keyword evidence="3" id="KW-1185">Reference proteome</keyword>
<dbReference type="InterPro" id="IPR025261">
    <property type="entry name" value="Atos-like_cons_dom"/>
</dbReference>
<evidence type="ECO:0000313" key="4">
    <source>
        <dbReference type="RefSeq" id="XP_027126633.1"/>
    </source>
</evidence>
<feature type="compositionally biased region" description="Polar residues" evidence="1">
    <location>
        <begin position="552"/>
        <end position="565"/>
    </location>
</feature>
<reference evidence="4" key="2">
    <citation type="submission" date="2025-04" db="UniProtKB">
        <authorList>
            <consortium name="RefSeq"/>
        </authorList>
    </citation>
    <scope>IDENTIFICATION</scope>
    <source>
        <tissue evidence="4 5">Leaves</tissue>
    </source>
</reference>
<dbReference type="PANTHER" id="PTHR13199:SF11">
    <property type="entry name" value="PROTEIN ATOSSA"/>
    <property type="match status" value="1"/>
</dbReference>
<dbReference type="GeneID" id="113742833"/>
<feature type="compositionally biased region" description="Basic and acidic residues" evidence="1">
    <location>
        <begin position="541"/>
        <end position="551"/>
    </location>
</feature>
<evidence type="ECO:0000313" key="6">
    <source>
        <dbReference type="RefSeq" id="XP_071903582.1"/>
    </source>
</evidence>
<dbReference type="AlphaFoldDB" id="A0A6P6XFR1"/>